<feature type="domain" description="Cytochrome C Planctomycete-type" evidence="4">
    <location>
        <begin position="56"/>
        <end position="115"/>
    </location>
</feature>
<sequence length="789" mass="88864">MYFRFSIVLFSGVMLAAGARAETPKHAVTEEATAEPDAAEIEYFERKIRPLLSQHCYECHSADSDTVQGGLRLDSAAAIAQGGDSGPVLVAGSPENSLLIETILYEDGIQMPPQGKLAASEIAELTRWVKRGAAFPPSVDPAIRQSNGIDFDKGRQFWSFLPVDQQPLPTVKHAEWPRNRIDSFVLSAMEQNGLTPSPRADRATLVRRLYFDIIGLPPTTAQLDAFHDDRSPHAYEHLVDSLLESPQYGEKWGRWWLDLARYTDRTASWLPQTSQAHLYRDWVVDAFNIDMPYNGFVHRQLATDLMPRTGPEDLPALGFLSLSPTYWKEPKLPCEIIKVIVADEWEERVDAVSRTFLGLTVACARCHDHKFDPISADDYYGLAGVFASTRHVERPLIDEATYKPVRAAKQQVKKLETEIAKLKKQKPLPQQKVNAIQAKIADIKSATPLYDTPMANALVDEAMYVVRAGKTPQEGTRFEYKSEPRDLPSFIRGNPNRPGPIVRRRFLTVLSKETRPFENGSGRLELAESITNEAASLAARVIVNRIWLAHFDQGIVDTPSNFGTQGSRPTHPELLDDLAARFIENGWSIKWLHREIVMSATWQQSSADSPSRSSIDPDNVWLSRMNRRRLTFEEWRDAMLLASGRLNRLLGGPSISLESAANTRRTLYATVNRRDVSPTLMVHDFPDPTQHSPARMATVTPLQGLYAWNGPLLDQQAKWIADQLEEEYPGQELDKIFGVYQRLFSRAPRPQEIELATAYLADVSAGPKADRWQQYIHVLLATNEFTFID</sequence>
<dbReference type="PANTHER" id="PTHR35889:SF3">
    <property type="entry name" value="F-BOX DOMAIN-CONTAINING PROTEIN"/>
    <property type="match status" value="1"/>
</dbReference>
<name>M5RU43_9BACT</name>
<evidence type="ECO:0000259" key="4">
    <source>
        <dbReference type="Pfam" id="PF07635"/>
    </source>
</evidence>
<feature type="domain" description="DUF1553" evidence="3">
    <location>
        <begin position="522"/>
        <end position="760"/>
    </location>
</feature>
<dbReference type="RefSeq" id="WP_008690546.1">
    <property type="nucleotide sequence ID" value="NZ_ANOG01000047.1"/>
</dbReference>
<keyword evidence="1" id="KW-0732">Signal</keyword>
<proteinExistence type="predicted"/>
<evidence type="ECO:0000259" key="2">
    <source>
        <dbReference type="Pfam" id="PF07583"/>
    </source>
</evidence>
<dbReference type="OrthoDB" id="127107at2"/>
<dbReference type="Pfam" id="PF07583">
    <property type="entry name" value="PSCyt2"/>
    <property type="match status" value="1"/>
</dbReference>
<reference evidence="5 6" key="1">
    <citation type="journal article" date="2013" name="Mar. Genomics">
        <title>Expression of sulfatases in Rhodopirellula baltica and the diversity of sulfatases in the genus Rhodopirellula.</title>
        <authorList>
            <person name="Wegner C.E."/>
            <person name="Richter-Heitmann T."/>
            <person name="Klindworth A."/>
            <person name="Klockow C."/>
            <person name="Richter M."/>
            <person name="Achstetter T."/>
            <person name="Glockner F.O."/>
            <person name="Harder J."/>
        </authorList>
    </citation>
    <scope>NUCLEOTIDE SEQUENCE [LARGE SCALE GENOMIC DNA]</scope>
    <source>
        <strain evidence="5 6">SM1</strain>
    </source>
</reference>
<dbReference type="PANTHER" id="PTHR35889">
    <property type="entry name" value="CYCLOINULO-OLIGOSACCHARIDE FRUCTANOTRANSFERASE-RELATED"/>
    <property type="match status" value="1"/>
</dbReference>
<dbReference type="GO" id="GO:0020037">
    <property type="term" value="F:heme binding"/>
    <property type="evidence" value="ECO:0007669"/>
    <property type="project" value="InterPro"/>
</dbReference>
<dbReference type="Proteomes" id="UP000011991">
    <property type="component" value="Unassembled WGS sequence"/>
</dbReference>
<dbReference type="EMBL" id="ANOG01000047">
    <property type="protein sequence ID" value="EMI22721.1"/>
    <property type="molecule type" value="Genomic_DNA"/>
</dbReference>
<feature type="domain" description="DUF1549" evidence="2">
    <location>
        <begin position="180"/>
        <end position="390"/>
    </location>
</feature>
<comment type="caution">
    <text evidence="5">The sequence shown here is derived from an EMBL/GenBank/DDBJ whole genome shotgun (WGS) entry which is preliminary data.</text>
</comment>
<dbReference type="AlphaFoldDB" id="M5RU43"/>
<feature type="signal peptide" evidence="1">
    <location>
        <begin position="1"/>
        <end position="21"/>
    </location>
</feature>
<evidence type="ECO:0000313" key="6">
    <source>
        <dbReference type="Proteomes" id="UP000011991"/>
    </source>
</evidence>
<evidence type="ECO:0000256" key="1">
    <source>
        <dbReference type="SAM" id="SignalP"/>
    </source>
</evidence>
<dbReference type="PATRIC" id="fig|1265738.3.peg.350"/>
<organism evidence="5 6">
    <name type="scientific">Rhodopirellula maiorica SM1</name>
    <dbReference type="NCBI Taxonomy" id="1265738"/>
    <lineage>
        <taxon>Bacteria</taxon>
        <taxon>Pseudomonadati</taxon>
        <taxon>Planctomycetota</taxon>
        <taxon>Planctomycetia</taxon>
        <taxon>Pirellulales</taxon>
        <taxon>Pirellulaceae</taxon>
        <taxon>Novipirellula</taxon>
    </lineage>
</organism>
<keyword evidence="6" id="KW-1185">Reference proteome</keyword>
<dbReference type="Pfam" id="PF07587">
    <property type="entry name" value="PSD1"/>
    <property type="match status" value="1"/>
</dbReference>
<gene>
    <name evidence="5" type="ORF">RMSM_00347</name>
</gene>
<protein>
    <submittedName>
        <fullName evidence="5">Secreted protein containing DUF1549</fullName>
    </submittedName>
</protein>
<dbReference type="InterPro" id="IPR011444">
    <property type="entry name" value="DUF1549"/>
</dbReference>
<evidence type="ECO:0000259" key="3">
    <source>
        <dbReference type="Pfam" id="PF07587"/>
    </source>
</evidence>
<dbReference type="InterPro" id="IPR011429">
    <property type="entry name" value="Cyt_c_Planctomycete-type"/>
</dbReference>
<dbReference type="SUPFAM" id="SSF46626">
    <property type="entry name" value="Cytochrome c"/>
    <property type="match status" value="1"/>
</dbReference>
<feature type="chain" id="PRO_5004071043" evidence="1">
    <location>
        <begin position="22"/>
        <end position="789"/>
    </location>
</feature>
<dbReference type="InterPro" id="IPR036909">
    <property type="entry name" value="Cyt_c-like_dom_sf"/>
</dbReference>
<accession>M5RU43</accession>
<dbReference type="InterPro" id="IPR022655">
    <property type="entry name" value="DUF1553"/>
</dbReference>
<dbReference type="Pfam" id="PF07635">
    <property type="entry name" value="PSCyt1"/>
    <property type="match status" value="1"/>
</dbReference>
<evidence type="ECO:0000313" key="5">
    <source>
        <dbReference type="EMBL" id="EMI22721.1"/>
    </source>
</evidence>
<dbReference type="GO" id="GO:0009055">
    <property type="term" value="F:electron transfer activity"/>
    <property type="evidence" value="ECO:0007669"/>
    <property type="project" value="InterPro"/>
</dbReference>